<dbReference type="InterPro" id="IPR027417">
    <property type="entry name" value="P-loop_NTPase"/>
</dbReference>
<accession>F7NDY7</accession>
<dbReference type="AlphaFoldDB" id="F7NDY7"/>
<evidence type="ECO:0000313" key="1">
    <source>
        <dbReference type="EMBL" id="EGO65741.1"/>
    </source>
</evidence>
<dbReference type="Pfam" id="PF02572">
    <property type="entry name" value="CobA_CobO_BtuR"/>
    <property type="match status" value="1"/>
</dbReference>
<evidence type="ECO:0000313" key="2">
    <source>
        <dbReference type="Proteomes" id="UP000003240"/>
    </source>
</evidence>
<dbReference type="STRING" id="1009370.ALO_01245"/>
<dbReference type="CDD" id="cd00561">
    <property type="entry name" value="CobA_ACA"/>
    <property type="match status" value="1"/>
</dbReference>
<dbReference type="InterPro" id="IPR003724">
    <property type="entry name" value="CblAdoTrfase_CobA"/>
</dbReference>
<dbReference type="SUPFAM" id="SSF52540">
    <property type="entry name" value="P-loop containing nucleoside triphosphate hydrolases"/>
    <property type="match status" value="1"/>
</dbReference>
<protein>
    <submittedName>
        <fullName evidence="1">ATP:corrinoid adenosyltransferase BtuR/CobO/CobP</fullName>
    </submittedName>
</protein>
<reference evidence="1 2" key="1">
    <citation type="journal article" date="2011" name="EMBO J.">
        <title>Structural diversity of bacterial flagellar motors.</title>
        <authorList>
            <person name="Chen S."/>
            <person name="Beeby M."/>
            <person name="Murphy G.E."/>
            <person name="Leadbetter J.R."/>
            <person name="Hendrixson D.R."/>
            <person name="Briegel A."/>
            <person name="Li Z."/>
            <person name="Shi J."/>
            <person name="Tocheva E.I."/>
            <person name="Muller A."/>
            <person name="Dobro M.J."/>
            <person name="Jensen G.J."/>
        </authorList>
    </citation>
    <scope>NUCLEOTIDE SEQUENCE [LARGE SCALE GENOMIC DNA]</scope>
    <source>
        <strain evidence="1 2">DSM 6540</strain>
    </source>
</reference>
<keyword evidence="2" id="KW-1185">Reference proteome</keyword>
<organism evidence="1 2">
    <name type="scientific">Acetonema longum DSM 6540</name>
    <dbReference type="NCBI Taxonomy" id="1009370"/>
    <lineage>
        <taxon>Bacteria</taxon>
        <taxon>Bacillati</taxon>
        <taxon>Bacillota</taxon>
        <taxon>Negativicutes</taxon>
        <taxon>Acetonemataceae</taxon>
        <taxon>Acetonema</taxon>
    </lineage>
</organism>
<dbReference type="GO" id="GO:0005524">
    <property type="term" value="F:ATP binding"/>
    <property type="evidence" value="ECO:0007669"/>
    <property type="project" value="InterPro"/>
</dbReference>
<dbReference type="PIRSF" id="PIRSF015617">
    <property type="entry name" value="Adensltrnsf_CobA"/>
    <property type="match status" value="1"/>
</dbReference>
<gene>
    <name evidence="1" type="ORF">ALO_01245</name>
</gene>
<dbReference type="OrthoDB" id="9810309at2"/>
<dbReference type="Gene3D" id="3.40.50.300">
    <property type="entry name" value="P-loop containing nucleotide triphosphate hydrolases"/>
    <property type="match status" value="1"/>
</dbReference>
<keyword evidence="1" id="KW-0808">Transferase</keyword>
<dbReference type="Proteomes" id="UP000003240">
    <property type="component" value="Unassembled WGS sequence"/>
</dbReference>
<dbReference type="eggNOG" id="COG2109">
    <property type="taxonomic scope" value="Bacteria"/>
</dbReference>
<dbReference type="GO" id="GO:0008817">
    <property type="term" value="F:corrinoid adenosyltransferase activity"/>
    <property type="evidence" value="ECO:0007669"/>
    <property type="project" value="InterPro"/>
</dbReference>
<dbReference type="PANTHER" id="PTHR46638">
    <property type="entry name" value="CORRINOID ADENOSYLTRANSFERASE"/>
    <property type="match status" value="1"/>
</dbReference>
<dbReference type="GO" id="GO:0009236">
    <property type="term" value="P:cobalamin biosynthetic process"/>
    <property type="evidence" value="ECO:0007669"/>
    <property type="project" value="InterPro"/>
</dbReference>
<dbReference type="PANTHER" id="PTHR46638:SF1">
    <property type="entry name" value="CORRINOID ADENOSYLTRANSFERASE"/>
    <property type="match status" value="1"/>
</dbReference>
<sequence length="196" mass="21430">MSRGYVQVYTGNGKGKGKTTAAIGLAIRSLGAGKRVLLLQFMKNKTYSEHAVLAGLSPDLTVETMGKPFFVAHEGMLSAAQLAKWGEDVVVFPPGQPPRDYLDTMRRGVDRAKQAVGSGEYDLVILDEINVALFFGLATWEQVQAIIRGKRETVELVLTGRGAPPELLQAADLVTEMREVKHYYHDGVEARLGIEN</sequence>
<proteinExistence type="predicted"/>
<dbReference type="EMBL" id="AFGF01000014">
    <property type="protein sequence ID" value="EGO65741.1"/>
    <property type="molecule type" value="Genomic_DNA"/>
</dbReference>
<name>F7NDY7_9FIRM</name>
<dbReference type="RefSeq" id="WP_004091976.1">
    <property type="nucleotide sequence ID" value="NZ_AFGF01000014.1"/>
</dbReference>
<comment type="caution">
    <text evidence="1">The sequence shown here is derived from an EMBL/GenBank/DDBJ whole genome shotgun (WGS) entry which is preliminary data.</text>
</comment>